<reference evidence="1 2" key="1">
    <citation type="submission" date="2017-11" db="EMBL/GenBank/DDBJ databases">
        <title>The genome of Rhizophagus clarus HR1 reveals common genetic basis of auxotrophy among arbuscular mycorrhizal fungi.</title>
        <authorList>
            <person name="Kobayashi Y."/>
        </authorList>
    </citation>
    <scope>NUCLEOTIDE SEQUENCE [LARGE SCALE GENOMIC DNA]</scope>
    <source>
        <strain evidence="1 2">HR1</strain>
    </source>
</reference>
<evidence type="ECO:0000313" key="1">
    <source>
        <dbReference type="EMBL" id="GBC00919.1"/>
    </source>
</evidence>
<proteinExistence type="predicted"/>
<protein>
    <submittedName>
        <fullName evidence="1">Uncharacterized protein</fullName>
    </submittedName>
</protein>
<dbReference type="AlphaFoldDB" id="A0A2Z6S981"/>
<sequence length="544" mass="63741">MHLQNTLAKTAILISYLKERSCRSYRGFLDQHRDNIITSPLSFSNWKKLNDFWSLKFLKEAENLGLDLKDKTKSERSEKWVKLYWEEIIREHEKFVNTPSPYSSKVHNLRTRQNIDYNENRMAKKNIKGKGQLIRSSQPKEFIQSLKQSNLSVNEDNEIENEQEIDEDLTDFDLVYYSLDPAKMWTLKSTGRIVEKVIYEYARNLPYESCLHSFIINDVDKEAEFLFRKEEWEEMFSSNLQNIPKIDRSLTDLMKKYSVTDLSSFRNMIFESFLPDGTSYSNKEHFDLNYIRLVYSIMHTLWENENFTLDSSRLEGWYQHNIWSPIIDRAFHDSKINLIRGEGMSTASSDRKNDASCDADRKKIGKKGDGIFRLKGDRLEIGAIEAGRKWEGTNGRKYLKDSLKLSKMLRDMIVQLTKECNGNERIVRKLQTIGMLHSANRFQLLIMDIPNGYICRIKRFDIQEVAGQINNPPLAFVIKDILRAKAIMTQTLELVQEKKSNLDDLDDFDDNGKEVNRSVQCTTHNTINLSETYKTPLRNYLGQN</sequence>
<gene>
    <name evidence="1" type="ORF">RclHR1_00400033</name>
</gene>
<dbReference type="EMBL" id="BEXD01003335">
    <property type="protein sequence ID" value="GBC00919.1"/>
    <property type="molecule type" value="Genomic_DNA"/>
</dbReference>
<keyword evidence="2" id="KW-1185">Reference proteome</keyword>
<comment type="caution">
    <text evidence="1">The sequence shown here is derived from an EMBL/GenBank/DDBJ whole genome shotgun (WGS) entry which is preliminary data.</text>
</comment>
<evidence type="ECO:0000313" key="2">
    <source>
        <dbReference type="Proteomes" id="UP000247702"/>
    </source>
</evidence>
<accession>A0A2Z6S981</accession>
<organism evidence="1 2">
    <name type="scientific">Rhizophagus clarus</name>
    <dbReference type="NCBI Taxonomy" id="94130"/>
    <lineage>
        <taxon>Eukaryota</taxon>
        <taxon>Fungi</taxon>
        <taxon>Fungi incertae sedis</taxon>
        <taxon>Mucoromycota</taxon>
        <taxon>Glomeromycotina</taxon>
        <taxon>Glomeromycetes</taxon>
        <taxon>Glomerales</taxon>
        <taxon>Glomeraceae</taxon>
        <taxon>Rhizophagus</taxon>
    </lineage>
</organism>
<name>A0A2Z6S981_9GLOM</name>
<dbReference type="Proteomes" id="UP000247702">
    <property type="component" value="Unassembled WGS sequence"/>
</dbReference>